<sequence length="132" mass="14828">MPFTNSILILQLSAYPSGGVYVKQPTDIIIHDKKGNRQILITRQMDINADPQLEPVYQPDNEDEERIEAHTSIWELWGDHQDSVGETNLSIKEEERFKLLKQVAEWEGTSIGIGSGGAMLQTSIHMSVAHAE</sequence>
<name>A0A5J4TN92_9EUKA</name>
<dbReference type="Proteomes" id="UP000324800">
    <property type="component" value="Unassembled WGS sequence"/>
</dbReference>
<dbReference type="AlphaFoldDB" id="A0A5J4TN92"/>
<accession>A0A5J4TN92</accession>
<comment type="caution">
    <text evidence="1">The sequence shown here is derived from an EMBL/GenBank/DDBJ whole genome shotgun (WGS) entry which is preliminary data.</text>
</comment>
<gene>
    <name evidence="1" type="ORF">EZS28_045014</name>
</gene>
<proteinExistence type="predicted"/>
<evidence type="ECO:0000313" key="1">
    <source>
        <dbReference type="EMBL" id="KAA6359459.1"/>
    </source>
</evidence>
<evidence type="ECO:0000313" key="2">
    <source>
        <dbReference type="Proteomes" id="UP000324800"/>
    </source>
</evidence>
<dbReference type="EMBL" id="SNRW01028353">
    <property type="protein sequence ID" value="KAA6359459.1"/>
    <property type="molecule type" value="Genomic_DNA"/>
</dbReference>
<reference evidence="1 2" key="1">
    <citation type="submission" date="2019-03" db="EMBL/GenBank/DDBJ databases">
        <title>Single cell metagenomics reveals metabolic interactions within the superorganism composed of flagellate Streblomastix strix and complex community of Bacteroidetes bacteria on its surface.</title>
        <authorList>
            <person name="Treitli S.C."/>
            <person name="Kolisko M."/>
            <person name="Husnik F."/>
            <person name="Keeling P."/>
            <person name="Hampl V."/>
        </authorList>
    </citation>
    <scope>NUCLEOTIDE SEQUENCE [LARGE SCALE GENOMIC DNA]</scope>
    <source>
        <strain evidence="1">ST1C</strain>
    </source>
</reference>
<protein>
    <submittedName>
        <fullName evidence="1">Uncharacterized protein</fullName>
    </submittedName>
</protein>
<organism evidence="1 2">
    <name type="scientific">Streblomastix strix</name>
    <dbReference type="NCBI Taxonomy" id="222440"/>
    <lineage>
        <taxon>Eukaryota</taxon>
        <taxon>Metamonada</taxon>
        <taxon>Preaxostyla</taxon>
        <taxon>Oxymonadida</taxon>
        <taxon>Streblomastigidae</taxon>
        <taxon>Streblomastix</taxon>
    </lineage>
</organism>
<feature type="non-terminal residue" evidence="1">
    <location>
        <position position="132"/>
    </location>
</feature>